<dbReference type="AlphaFoldDB" id="A0A9D5QC82"/>
<dbReference type="Proteomes" id="UP000630660">
    <property type="component" value="Unassembled WGS sequence"/>
</dbReference>
<evidence type="ECO:0000313" key="2">
    <source>
        <dbReference type="EMBL" id="MBD3364259.1"/>
    </source>
</evidence>
<reference evidence="2" key="1">
    <citation type="submission" date="2019-11" db="EMBL/GenBank/DDBJ databases">
        <title>Microbial mats filling the niche in hypersaline microbial mats.</title>
        <authorList>
            <person name="Wong H.L."/>
            <person name="Macleod F.I."/>
            <person name="White R.A. III"/>
            <person name="Burns B.P."/>
        </authorList>
    </citation>
    <scope>NUCLEOTIDE SEQUENCE</scope>
    <source>
        <strain evidence="2">Bin_327</strain>
    </source>
</reference>
<organism evidence="2 3">
    <name type="scientific">candidate division WOR-3 bacterium</name>
    <dbReference type="NCBI Taxonomy" id="2052148"/>
    <lineage>
        <taxon>Bacteria</taxon>
        <taxon>Bacteria division WOR-3</taxon>
    </lineage>
</organism>
<feature type="transmembrane region" description="Helical" evidence="1">
    <location>
        <begin position="52"/>
        <end position="74"/>
    </location>
</feature>
<comment type="caution">
    <text evidence="2">The sequence shown here is derived from an EMBL/GenBank/DDBJ whole genome shotgun (WGS) entry which is preliminary data.</text>
</comment>
<sequence>MAKRVNAEELKRTKQSLREGGIKCGNYEGDTCKFLLVEYEKCHEKAIHYDRLSWIVGAFILGASSLVTALGLGLNGDDGLGTFLKRTPLAVLAIVLLVAWWLIYERNRGWVEILNERIKDIERALGIYGSGVYLSIGSQQRGMWRENLERISLAEKLKLQNGRGSAFRMGSWPMHLVVKLLVIVLSLLAFILWVFPLVKEYLFI</sequence>
<protein>
    <submittedName>
        <fullName evidence="2">Uncharacterized protein</fullName>
    </submittedName>
</protein>
<keyword evidence="1" id="KW-0472">Membrane</keyword>
<proteinExistence type="predicted"/>
<evidence type="ECO:0000313" key="3">
    <source>
        <dbReference type="Proteomes" id="UP000630660"/>
    </source>
</evidence>
<accession>A0A9D5QC82</accession>
<dbReference type="EMBL" id="WJKJ01000110">
    <property type="protein sequence ID" value="MBD3364259.1"/>
    <property type="molecule type" value="Genomic_DNA"/>
</dbReference>
<keyword evidence="1" id="KW-1133">Transmembrane helix</keyword>
<gene>
    <name evidence="2" type="ORF">GF359_03495</name>
</gene>
<feature type="transmembrane region" description="Helical" evidence="1">
    <location>
        <begin position="86"/>
        <end position="104"/>
    </location>
</feature>
<name>A0A9D5QC82_UNCW3</name>
<keyword evidence="1" id="KW-0812">Transmembrane</keyword>
<evidence type="ECO:0000256" key="1">
    <source>
        <dbReference type="SAM" id="Phobius"/>
    </source>
</evidence>
<feature type="transmembrane region" description="Helical" evidence="1">
    <location>
        <begin position="176"/>
        <end position="195"/>
    </location>
</feature>